<dbReference type="Proteomes" id="UP000598227">
    <property type="component" value="Unassembled WGS sequence"/>
</dbReference>
<dbReference type="PANTHER" id="PTHR30619:SF1">
    <property type="entry name" value="RECOMBINATION PROTEIN 2"/>
    <property type="match status" value="1"/>
</dbReference>
<comment type="caution">
    <text evidence="1">The sequence shown here is derived from an EMBL/GenBank/DDBJ whole genome shotgun (WGS) entry which is preliminary data.</text>
</comment>
<proteinExistence type="predicted"/>
<organism evidence="1 2">
    <name type="scientific">Aminobacter carboxidus</name>
    <dbReference type="NCBI Taxonomy" id="376165"/>
    <lineage>
        <taxon>Bacteria</taxon>
        <taxon>Pseudomonadati</taxon>
        <taxon>Pseudomonadota</taxon>
        <taxon>Alphaproteobacteria</taxon>
        <taxon>Hyphomicrobiales</taxon>
        <taxon>Phyllobacteriaceae</taxon>
        <taxon>Aminobacter</taxon>
    </lineage>
</organism>
<keyword evidence="2" id="KW-1185">Reference proteome</keyword>
<dbReference type="PANTHER" id="PTHR30619">
    <property type="entry name" value="DNA INTERNALIZATION/COMPETENCE PROTEIN COMEC/REC2"/>
    <property type="match status" value="1"/>
</dbReference>
<dbReference type="EMBL" id="JACZEP010000011">
    <property type="protein sequence ID" value="MBE1207528.1"/>
    <property type="molecule type" value="Genomic_DNA"/>
</dbReference>
<accession>A0ABR9GV20</accession>
<gene>
    <name evidence="1" type="ORF">IHE39_24870</name>
</gene>
<dbReference type="Gene3D" id="3.60.15.10">
    <property type="entry name" value="Ribonuclease Z/Hydroxyacylglutathione hydrolase-like"/>
    <property type="match status" value="1"/>
</dbReference>
<dbReference type="SUPFAM" id="SSF56281">
    <property type="entry name" value="Metallo-hydrolase/oxidoreductase"/>
    <property type="match status" value="1"/>
</dbReference>
<protein>
    <submittedName>
        <fullName evidence="1">Metallohydrolase</fullName>
    </submittedName>
</protein>
<dbReference type="RefSeq" id="WP_192568351.1">
    <property type="nucleotide sequence ID" value="NZ_JACZEP010000011.1"/>
</dbReference>
<evidence type="ECO:0000313" key="2">
    <source>
        <dbReference type="Proteomes" id="UP000598227"/>
    </source>
</evidence>
<dbReference type="InterPro" id="IPR036866">
    <property type="entry name" value="RibonucZ/Hydroxyglut_hydro"/>
</dbReference>
<dbReference type="InterPro" id="IPR052159">
    <property type="entry name" value="Competence_DNA_uptake"/>
</dbReference>
<reference evidence="1 2" key="1">
    <citation type="submission" date="2020-09" db="EMBL/GenBank/DDBJ databases">
        <title>Draft Genome Sequence of Aminobacter carboxidus type strain DSM 1086, a soil Gram-negative carboxydobacterium.</title>
        <authorList>
            <person name="Turrini P."/>
            <person name="Tescari M."/>
            <person name="Artuso I."/>
            <person name="Lugli G.A."/>
            <person name="Frangipani E."/>
            <person name="Ventura M."/>
            <person name="Visca P."/>
        </authorList>
    </citation>
    <scope>NUCLEOTIDE SEQUENCE [LARGE SCALE GENOMIC DNA]</scope>
    <source>
        <strain evidence="1 2">DSM 1086</strain>
    </source>
</reference>
<name>A0ABR9GV20_9HYPH</name>
<sequence>MTASSTHFKVDNGDMHFLTTASEKTILIDCNIRSDADDPDGDAPDVAQQLRSRLKRDPAGYLYVDAFLLTHPDQDHCRGFWKHFHLGPVSEWSAKADKIVIREMWSSPIVFRRASKKQHTLCDDANAWATEARRRVKRFRDFGYLSDGDRILILGEDINGKTDGLGAILVRTDSVFQSICGSYQIDFRARLIAPIPPQDDEQEEEELSKNDSSVVVNIELGTFTLSGASRYLFGGDAEVGIWERLWQRNKDAPENLQYDLLAAPHHCSWHSLSWDSWSDWKELAEVSPDARKALGQALSGAYVISSSKPIKDDDVDPPCIRAKREYKEILSDVNGTFECLGELKGDEPLEFEVTGDGLKIKTRTTALAAPSIIGGLAGAAAGSSSAYGAQPFKHG</sequence>
<evidence type="ECO:0000313" key="1">
    <source>
        <dbReference type="EMBL" id="MBE1207528.1"/>
    </source>
</evidence>